<protein>
    <submittedName>
        <fullName evidence="1">Uncharacterized protein</fullName>
    </submittedName>
</protein>
<comment type="caution">
    <text evidence="1">The sequence shown here is derived from an EMBL/GenBank/DDBJ whole genome shotgun (WGS) entry which is preliminary data.</text>
</comment>
<organism evidence="1 2">
    <name type="scientific">Gossypium australe</name>
    <dbReference type="NCBI Taxonomy" id="47621"/>
    <lineage>
        <taxon>Eukaryota</taxon>
        <taxon>Viridiplantae</taxon>
        <taxon>Streptophyta</taxon>
        <taxon>Embryophyta</taxon>
        <taxon>Tracheophyta</taxon>
        <taxon>Spermatophyta</taxon>
        <taxon>Magnoliopsida</taxon>
        <taxon>eudicotyledons</taxon>
        <taxon>Gunneridae</taxon>
        <taxon>Pentapetalae</taxon>
        <taxon>rosids</taxon>
        <taxon>malvids</taxon>
        <taxon>Malvales</taxon>
        <taxon>Malvaceae</taxon>
        <taxon>Malvoideae</taxon>
        <taxon>Gossypium</taxon>
    </lineage>
</organism>
<sequence>MMTTKNVRKITFNRTMSKVCGLFKDQVPRHSAKKRGATKQGSLTYRSYVYPLCSLNVGQDFYRGNAFLIRFCLLKSKFLFPGMG</sequence>
<name>A0A5B6WQU9_9ROSI</name>
<evidence type="ECO:0000313" key="1">
    <source>
        <dbReference type="EMBL" id="KAA3483584.1"/>
    </source>
</evidence>
<evidence type="ECO:0000313" key="2">
    <source>
        <dbReference type="Proteomes" id="UP000325315"/>
    </source>
</evidence>
<keyword evidence="2" id="KW-1185">Reference proteome</keyword>
<reference evidence="2" key="1">
    <citation type="journal article" date="2019" name="Plant Biotechnol. J.">
        <title>Genome sequencing of the Australian wild diploid species Gossypium australe highlights disease resistance and delayed gland morphogenesis.</title>
        <authorList>
            <person name="Cai Y."/>
            <person name="Cai X."/>
            <person name="Wang Q."/>
            <person name="Wang P."/>
            <person name="Zhang Y."/>
            <person name="Cai C."/>
            <person name="Xu Y."/>
            <person name="Wang K."/>
            <person name="Zhou Z."/>
            <person name="Wang C."/>
            <person name="Geng S."/>
            <person name="Li B."/>
            <person name="Dong Q."/>
            <person name="Hou Y."/>
            <person name="Wang H."/>
            <person name="Ai P."/>
            <person name="Liu Z."/>
            <person name="Yi F."/>
            <person name="Sun M."/>
            <person name="An G."/>
            <person name="Cheng J."/>
            <person name="Zhang Y."/>
            <person name="Shi Q."/>
            <person name="Xie Y."/>
            <person name="Shi X."/>
            <person name="Chang Y."/>
            <person name="Huang F."/>
            <person name="Chen Y."/>
            <person name="Hong S."/>
            <person name="Mi L."/>
            <person name="Sun Q."/>
            <person name="Zhang L."/>
            <person name="Zhou B."/>
            <person name="Peng R."/>
            <person name="Zhang X."/>
            <person name="Liu F."/>
        </authorList>
    </citation>
    <scope>NUCLEOTIDE SEQUENCE [LARGE SCALE GENOMIC DNA]</scope>
    <source>
        <strain evidence="2">cv. PA1801</strain>
    </source>
</reference>
<gene>
    <name evidence="1" type="ORF">EPI10_005743</name>
</gene>
<proteinExistence type="predicted"/>
<dbReference type="AlphaFoldDB" id="A0A5B6WQU9"/>
<dbReference type="Proteomes" id="UP000325315">
    <property type="component" value="Unassembled WGS sequence"/>
</dbReference>
<accession>A0A5B6WQU9</accession>
<dbReference type="EMBL" id="SMMG02000002">
    <property type="protein sequence ID" value="KAA3483584.1"/>
    <property type="molecule type" value="Genomic_DNA"/>
</dbReference>